<dbReference type="SUPFAM" id="SSF52047">
    <property type="entry name" value="RNI-like"/>
    <property type="match status" value="1"/>
</dbReference>
<dbReference type="GeneID" id="100908361"/>
<evidence type="ECO:0000313" key="1">
    <source>
        <dbReference type="Proteomes" id="UP000694867"/>
    </source>
</evidence>
<dbReference type="InterPro" id="IPR032675">
    <property type="entry name" value="LRR_dom_sf"/>
</dbReference>
<organism evidence="1 2">
    <name type="scientific">Galendromus occidentalis</name>
    <name type="common">western predatory mite</name>
    <dbReference type="NCBI Taxonomy" id="34638"/>
    <lineage>
        <taxon>Eukaryota</taxon>
        <taxon>Metazoa</taxon>
        <taxon>Ecdysozoa</taxon>
        <taxon>Arthropoda</taxon>
        <taxon>Chelicerata</taxon>
        <taxon>Arachnida</taxon>
        <taxon>Acari</taxon>
        <taxon>Parasitiformes</taxon>
        <taxon>Mesostigmata</taxon>
        <taxon>Gamasina</taxon>
        <taxon>Phytoseioidea</taxon>
        <taxon>Phytoseiidae</taxon>
        <taxon>Typhlodrominae</taxon>
        <taxon>Galendromus</taxon>
    </lineage>
</organism>
<gene>
    <name evidence="2" type="primary">LOC100908361</name>
</gene>
<dbReference type="RefSeq" id="XP_018494948.1">
    <property type="nucleotide sequence ID" value="XM_018639432.1"/>
</dbReference>
<sequence>MKLDIGTDLNQWMRKLIHSRKLKGNHPNRVVSDEKKPTLRAHSALSQDHEVLNDVTPSSLRLVIHSTLKAQSAEPTQVLVIRGEHNSFEKKPLSAHKVKSLEKACPSLRQLAIEDINMSTNQRRKRISLAHFPTTLCLLSIRDSIIEVGTFLKSSHDFYNIRVLDLGRSLDVRKTDAAWPPMANVEELYLDGTQGFGSADFLQTILVNCPLLKVLDLEGSDIGPESLELVARLAPQVETLYLGFTGIQDINFIHMERQKMNLRCLLTLCLADTQVSNCGLESLRKVAPNLRNVTVNGFTVTHTENPEDVFLPLRIRRTCNVHIGAVFRNHGCGHFKEAHRLQS</sequence>
<dbReference type="Gene3D" id="3.80.10.10">
    <property type="entry name" value="Ribonuclease Inhibitor"/>
    <property type="match status" value="1"/>
</dbReference>
<reference evidence="2" key="1">
    <citation type="submission" date="2025-08" db="UniProtKB">
        <authorList>
            <consortium name="RefSeq"/>
        </authorList>
    </citation>
    <scope>IDENTIFICATION</scope>
</reference>
<keyword evidence="1" id="KW-1185">Reference proteome</keyword>
<evidence type="ECO:0000313" key="2">
    <source>
        <dbReference type="RefSeq" id="XP_018494948.1"/>
    </source>
</evidence>
<proteinExistence type="predicted"/>
<dbReference type="AlphaFoldDB" id="A0AAJ7L4V4"/>
<protein>
    <submittedName>
        <fullName evidence="2">Uncharacterized protein LOC100908361</fullName>
    </submittedName>
</protein>
<dbReference type="Proteomes" id="UP000694867">
    <property type="component" value="Unplaced"/>
</dbReference>
<accession>A0AAJ7L4V4</accession>
<dbReference type="KEGG" id="goe:100908361"/>
<name>A0AAJ7L4V4_9ACAR</name>